<keyword evidence="1" id="KW-0732">Signal</keyword>
<dbReference type="AlphaFoldDB" id="L7LT76"/>
<name>L7LT76_RHIPC</name>
<feature type="chain" id="PRO_5003981269" evidence="1">
    <location>
        <begin position="19"/>
        <end position="189"/>
    </location>
</feature>
<protein>
    <submittedName>
        <fullName evidence="2">Putative group ii salivary lipocalin</fullName>
    </submittedName>
</protein>
<accession>L7LT76</accession>
<dbReference type="InterPro" id="IPR012674">
    <property type="entry name" value="Calycin"/>
</dbReference>
<sequence>MSSFRLVLCTMLVACAFAGKESYKKNPNAYAEDQQNFKRQNISFMTSVQQTFYVRRRDYNTNTSYRCLSARQVFKHGNGSYEYTLKARYLGRYRPYNVTMTPKKTGNHTFENSAYYEEFPGKGATHHKLMTTNDEHTCFLFATEYTPGVYGCLLVVTEDIVKKQIPKECLMVYKEQCQRGVDLYRKKCV</sequence>
<feature type="signal peptide" evidence="1">
    <location>
        <begin position="1"/>
        <end position="18"/>
    </location>
</feature>
<evidence type="ECO:0000313" key="2">
    <source>
        <dbReference type="EMBL" id="JAA54024.1"/>
    </source>
</evidence>
<dbReference type="Gene3D" id="2.40.128.20">
    <property type="match status" value="1"/>
</dbReference>
<dbReference type="Pfam" id="PF02098">
    <property type="entry name" value="His_binding"/>
    <property type="match status" value="1"/>
</dbReference>
<reference evidence="2" key="1">
    <citation type="submission" date="2012-11" db="EMBL/GenBank/DDBJ databases">
        <authorList>
            <person name="Lucero-Rivera Y.E."/>
            <person name="Tovar-Ramirez D."/>
        </authorList>
    </citation>
    <scope>NUCLEOTIDE SEQUENCE</scope>
    <source>
        <tissue evidence="2">Salivary gland</tissue>
    </source>
</reference>
<dbReference type="EMBL" id="GACK01011010">
    <property type="protein sequence ID" value="JAA54024.1"/>
    <property type="molecule type" value="mRNA"/>
</dbReference>
<reference evidence="2" key="2">
    <citation type="journal article" date="2015" name="J. Proteomics">
        <title>Sexual differences in the sialomes of the zebra tick, Rhipicephalus pulchellus.</title>
        <authorList>
            <person name="Tan A.W."/>
            <person name="Francischetti I.M."/>
            <person name="Slovak M."/>
            <person name="Kini R.M."/>
            <person name="Ribeiro J.M."/>
        </authorList>
    </citation>
    <scope>NUCLEOTIDE SEQUENCE</scope>
    <source>
        <tissue evidence="2">Salivary gland</tissue>
    </source>
</reference>
<dbReference type="SUPFAM" id="SSF50814">
    <property type="entry name" value="Lipocalins"/>
    <property type="match status" value="1"/>
</dbReference>
<evidence type="ECO:0000256" key="1">
    <source>
        <dbReference type="SAM" id="SignalP"/>
    </source>
</evidence>
<dbReference type="GO" id="GO:0030682">
    <property type="term" value="P:symbiont-mediated perturbation of host defenses"/>
    <property type="evidence" value="ECO:0007669"/>
    <property type="project" value="InterPro"/>
</dbReference>
<dbReference type="InterPro" id="IPR002970">
    <property type="entry name" value="Tick_his-bd"/>
</dbReference>
<organism evidence="2">
    <name type="scientific">Rhipicephalus pulchellus</name>
    <name type="common">Yellow backed tick</name>
    <name type="synonym">Dermacentor pulchellus</name>
    <dbReference type="NCBI Taxonomy" id="72859"/>
    <lineage>
        <taxon>Eukaryota</taxon>
        <taxon>Metazoa</taxon>
        <taxon>Ecdysozoa</taxon>
        <taxon>Arthropoda</taxon>
        <taxon>Chelicerata</taxon>
        <taxon>Arachnida</taxon>
        <taxon>Acari</taxon>
        <taxon>Parasitiformes</taxon>
        <taxon>Ixodida</taxon>
        <taxon>Ixodoidea</taxon>
        <taxon>Ixodidae</taxon>
        <taxon>Rhipicephalinae</taxon>
        <taxon>Rhipicephalus</taxon>
        <taxon>Rhipicephalus</taxon>
    </lineage>
</organism>
<dbReference type="GO" id="GO:0043176">
    <property type="term" value="F:amine binding"/>
    <property type="evidence" value="ECO:0007669"/>
    <property type="project" value="InterPro"/>
</dbReference>
<proteinExistence type="evidence at transcript level"/>